<dbReference type="PRINTS" id="PR01703">
    <property type="entry name" value="MNSODISMTASE"/>
</dbReference>
<keyword evidence="11" id="KW-1185">Reference proteome</keyword>
<dbReference type="Proteomes" id="UP001140206">
    <property type="component" value="Chromosome 3"/>
</dbReference>
<comment type="caution">
    <text evidence="10">The sequence shown here is derived from an EMBL/GenBank/DDBJ whole genome shotgun (WGS) entry which is preliminary data.</text>
</comment>
<accession>A0AAV8EIQ5</accession>
<dbReference type="GO" id="GO:0004784">
    <property type="term" value="F:superoxide dismutase activity"/>
    <property type="evidence" value="ECO:0007669"/>
    <property type="project" value="UniProtKB-EC"/>
</dbReference>
<dbReference type="PANTHER" id="PTHR42769:SF3">
    <property type="entry name" value="SUPEROXIDE DISMUTASE [FE] 2, CHLOROPLASTIC"/>
    <property type="match status" value="1"/>
</dbReference>
<evidence type="ECO:0000256" key="5">
    <source>
        <dbReference type="ARBA" id="ARBA00023002"/>
    </source>
</evidence>
<dbReference type="InterPro" id="IPR019831">
    <property type="entry name" value="Mn/Fe_SOD_N"/>
</dbReference>
<name>A0AAV8EIQ5_9POAL</name>
<dbReference type="InterPro" id="IPR019832">
    <property type="entry name" value="Mn/Fe_SOD_C"/>
</dbReference>
<dbReference type="Gene3D" id="3.55.40.20">
    <property type="entry name" value="Iron/manganese superoxide dismutase, C-terminal domain"/>
    <property type="match status" value="1"/>
</dbReference>
<feature type="domain" description="Manganese/iron superoxide dismutase N-terminal" evidence="8">
    <location>
        <begin position="67"/>
        <end position="150"/>
    </location>
</feature>
<dbReference type="GO" id="GO:0046872">
    <property type="term" value="F:metal ion binding"/>
    <property type="evidence" value="ECO:0007669"/>
    <property type="project" value="UniProtKB-KW"/>
</dbReference>
<dbReference type="Pfam" id="PF02777">
    <property type="entry name" value="Sod_Fe_C"/>
    <property type="match status" value="1"/>
</dbReference>
<evidence type="ECO:0000313" key="11">
    <source>
        <dbReference type="Proteomes" id="UP001140206"/>
    </source>
</evidence>
<evidence type="ECO:0000259" key="8">
    <source>
        <dbReference type="Pfam" id="PF00081"/>
    </source>
</evidence>
<feature type="compositionally biased region" description="Acidic residues" evidence="7">
    <location>
        <begin position="54"/>
        <end position="64"/>
    </location>
</feature>
<evidence type="ECO:0000259" key="9">
    <source>
        <dbReference type="Pfam" id="PF02777"/>
    </source>
</evidence>
<dbReference type="AlphaFoldDB" id="A0AAV8EIQ5"/>
<dbReference type="SUPFAM" id="SSF46609">
    <property type="entry name" value="Fe,Mn superoxide dismutase (SOD), N-terminal domain"/>
    <property type="match status" value="1"/>
</dbReference>
<evidence type="ECO:0000256" key="2">
    <source>
        <dbReference type="ARBA" id="ARBA00008714"/>
    </source>
</evidence>
<keyword evidence="5" id="KW-0560">Oxidoreductase</keyword>
<comment type="cofactor">
    <cofactor evidence="1">
        <name>Fe cation</name>
        <dbReference type="ChEBI" id="CHEBI:24875"/>
    </cofactor>
</comment>
<dbReference type="Gene3D" id="1.10.287.990">
    <property type="entry name" value="Fe,Mn superoxide dismutase (SOD) domain"/>
    <property type="match status" value="1"/>
</dbReference>
<dbReference type="PANTHER" id="PTHR42769">
    <property type="entry name" value="SUPEROXIDE DISMUTASE"/>
    <property type="match status" value="1"/>
</dbReference>
<dbReference type="EC" id="1.15.1.1" evidence="3"/>
<feature type="domain" description="Manganese/iron superoxide dismutase C-terminal" evidence="9">
    <location>
        <begin position="159"/>
        <end position="276"/>
    </location>
</feature>
<dbReference type="Pfam" id="PF00081">
    <property type="entry name" value="Sod_Fe_N"/>
    <property type="match status" value="1"/>
</dbReference>
<comment type="catalytic activity">
    <reaction evidence="6">
        <text>2 superoxide + 2 H(+) = H2O2 + O2</text>
        <dbReference type="Rhea" id="RHEA:20696"/>
        <dbReference type="ChEBI" id="CHEBI:15378"/>
        <dbReference type="ChEBI" id="CHEBI:15379"/>
        <dbReference type="ChEBI" id="CHEBI:16240"/>
        <dbReference type="ChEBI" id="CHEBI:18421"/>
        <dbReference type="EC" id="1.15.1.1"/>
    </reaction>
</comment>
<evidence type="ECO:0000256" key="7">
    <source>
        <dbReference type="SAM" id="MobiDB-lite"/>
    </source>
</evidence>
<proteinExistence type="inferred from homology"/>
<comment type="similarity">
    <text evidence="2">Belongs to the iron/manganese superoxide dismutase family.</text>
</comment>
<dbReference type="EMBL" id="JAMFTS010000003">
    <property type="protein sequence ID" value="KAJ4778097.1"/>
    <property type="molecule type" value="Genomic_DNA"/>
</dbReference>
<reference evidence="10" key="1">
    <citation type="submission" date="2022-08" db="EMBL/GenBank/DDBJ databases">
        <authorList>
            <person name="Marques A."/>
        </authorList>
    </citation>
    <scope>NUCLEOTIDE SEQUENCE</scope>
    <source>
        <strain evidence="10">RhyPub2mFocal</strain>
        <tissue evidence="10">Leaves</tissue>
    </source>
</reference>
<dbReference type="InterPro" id="IPR036314">
    <property type="entry name" value="SOD_C_sf"/>
</dbReference>
<gene>
    <name evidence="10" type="ORF">LUZ62_062354</name>
</gene>
<evidence type="ECO:0000256" key="4">
    <source>
        <dbReference type="ARBA" id="ARBA00022723"/>
    </source>
</evidence>
<evidence type="ECO:0000256" key="6">
    <source>
        <dbReference type="ARBA" id="ARBA00049204"/>
    </source>
</evidence>
<dbReference type="GO" id="GO:0042644">
    <property type="term" value="C:chloroplast nucleoid"/>
    <property type="evidence" value="ECO:0007669"/>
    <property type="project" value="TreeGrafter"/>
</dbReference>
<dbReference type="InterPro" id="IPR001189">
    <property type="entry name" value="Mn/Fe_SOD"/>
</dbReference>
<dbReference type="PROSITE" id="PS00088">
    <property type="entry name" value="SOD_MN"/>
    <property type="match status" value="1"/>
</dbReference>
<evidence type="ECO:0000256" key="3">
    <source>
        <dbReference type="ARBA" id="ARBA00012682"/>
    </source>
</evidence>
<sequence>MQPATACASSGLTIPWLRRCSSLRVKCSTSQRAHCASTSTADTAEPIEPIEPIDPIETDPEPDPEPFKLKPLPYPFNALEPHMSKETVEYHWERHHRGHVDSLNAIIQGTEFAEMELENMVLTSYNEGNPLPFFVHASQVWNHDFFWETMKPGGGGNPSNVLKYLIERDFGSLDELAKEIQNAALTQFGSGWVWLAYKAHRLGVGNDINPRPSKKDKRLVVVKTPNAVSPLVWDYYPLLAIDVWEHAYYMDYENRRGDYVSVFLDKLISWDVVSDRLKNAMFRASKREKMEKREMLLDKMKEARLRVKAVDLRPTPKARPKMKRRQY</sequence>
<feature type="region of interest" description="Disordered" evidence="7">
    <location>
        <begin position="34"/>
        <end position="67"/>
    </location>
</feature>
<evidence type="ECO:0000313" key="10">
    <source>
        <dbReference type="EMBL" id="KAJ4778097.1"/>
    </source>
</evidence>
<dbReference type="InterPro" id="IPR019833">
    <property type="entry name" value="Mn/Fe_SOD_BS"/>
</dbReference>
<dbReference type="FunFam" id="3.55.40.20:FF:000005">
    <property type="entry name" value="Superoxide dismutase"/>
    <property type="match status" value="1"/>
</dbReference>
<protein>
    <recommendedName>
        <fullName evidence="3">superoxide dismutase</fullName>
        <ecNumber evidence="3">1.15.1.1</ecNumber>
    </recommendedName>
</protein>
<dbReference type="InterPro" id="IPR036324">
    <property type="entry name" value="Mn/Fe_SOD_N_sf"/>
</dbReference>
<keyword evidence="4" id="KW-0479">Metal-binding</keyword>
<dbReference type="SUPFAM" id="SSF54719">
    <property type="entry name" value="Fe,Mn superoxide dismutase (SOD), C-terminal domain"/>
    <property type="match status" value="1"/>
</dbReference>
<evidence type="ECO:0000256" key="1">
    <source>
        <dbReference type="ARBA" id="ARBA00001962"/>
    </source>
</evidence>
<organism evidence="10 11">
    <name type="scientific">Rhynchospora pubera</name>
    <dbReference type="NCBI Taxonomy" id="906938"/>
    <lineage>
        <taxon>Eukaryota</taxon>
        <taxon>Viridiplantae</taxon>
        <taxon>Streptophyta</taxon>
        <taxon>Embryophyta</taxon>
        <taxon>Tracheophyta</taxon>
        <taxon>Spermatophyta</taxon>
        <taxon>Magnoliopsida</taxon>
        <taxon>Liliopsida</taxon>
        <taxon>Poales</taxon>
        <taxon>Cyperaceae</taxon>
        <taxon>Cyperoideae</taxon>
        <taxon>Rhynchosporeae</taxon>
        <taxon>Rhynchospora</taxon>
    </lineage>
</organism>